<dbReference type="InterPro" id="IPR012336">
    <property type="entry name" value="Thioredoxin-like_fold"/>
</dbReference>
<dbReference type="PROSITE" id="PS00194">
    <property type="entry name" value="THIOREDOXIN_1"/>
    <property type="match status" value="1"/>
</dbReference>
<dbReference type="EMBL" id="JAKRRY010000006">
    <property type="protein sequence ID" value="MCW8345706.1"/>
    <property type="molecule type" value="Genomic_DNA"/>
</dbReference>
<protein>
    <submittedName>
        <fullName evidence="4">Thioredoxin domain-containing protein</fullName>
    </submittedName>
</protein>
<comment type="caution">
    <text evidence="4">The sequence shown here is derived from an EMBL/GenBank/DDBJ whole genome shotgun (WGS) entry which is preliminary data.</text>
</comment>
<evidence type="ECO:0000313" key="5">
    <source>
        <dbReference type="Proteomes" id="UP001155587"/>
    </source>
</evidence>
<dbReference type="InterPro" id="IPR050824">
    <property type="entry name" value="Thiol_disulfide_DsbA"/>
</dbReference>
<dbReference type="PANTHER" id="PTHR35891">
    <property type="entry name" value="THIOL:DISULFIDE INTERCHANGE PROTEIN DSBA"/>
    <property type="match status" value="1"/>
</dbReference>
<keyword evidence="1" id="KW-0676">Redox-active center</keyword>
<dbReference type="Proteomes" id="UP001155587">
    <property type="component" value="Unassembled WGS sequence"/>
</dbReference>
<evidence type="ECO:0000259" key="3">
    <source>
        <dbReference type="PROSITE" id="PS51352"/>
    </source>
</evidence>
<evidence type="ECO:0000256" key="1">
    <source>
        <dbReference type="ARBA" id="ARBA00023284"/>
    </source>
</evidence>
<evidence type="ECO:0000313" key="4">
    <source>
        <dbReference type="EMBL" id="MCW8345706.1"/>
    </source>
</evidence>
<dbReference type="SUPFAM" id="SSF52833">
    <property type="entry name" value="Thioredoxin-like"/>
    <property type="match status" value="1"/>
</dbReference>
<organism evidence="4 5">
    <name type="scientific">Vibrio qingdaonensis</name>
    <dbReference type="NCBI Taxonomy" id="2829491"/>
    <lineage>
        <taxon>Bacteria</taxon>
        <taxon>Pseudomonadati</taxon>
        <taxon>Pseudomonadota</taxon>
        <taxon>Gammaproteobacteria</taxon>
        <taxon>Vibrionales</taxon>
        <taxon>Vibrionaceae</taxon>
        <taxon>Vibrio</taxon>
    </lineage>
</organism>
<reference evidence="4" key="1">
    <citation type="submission" date="2022-02" db="EMBL/GenBank/DDBJ databases">
        <title>Vibrio sp. nov, a new bacterium isolated from seawater.</title>
        <authorList>
            <person name="Yuan Y."/>
        </authorList>
    </citation>
    <scope>NUCLEOTIDE SEQUENCE</scope>
    <source>
        <strain evidence="4">ZSDZ65</strain>
    </source>
</reference>
<proteinExistence type="predicted"/>
<keyword evidence="5" id="KW-1185">Reference proteome</keyword>
<feature type="chain" id="PRO_5040796534" evidence="2">
    <location>
        <begin position="20"/>
        <end position="194"/>
    </location>
</feature>
<dbReference type="InterPro" id="IPR017937">
    <property type="entry name" value="Thioredoxin_CS"/>
</dbReference>
<dbReference type="PROSITE" id="PS51352">
    <property type="entry name" value="THIOREDOXIN_2"/>
    <property type="match status" value="1"/>
</dbReference>
<sequence>MKSLFTLMVFTLVQFSAVASPYKAGQHYLTLTHAPSIEPQVMLFHSPFCGPCAMVHGPIMQIVKQHNATFREIIVGVGPVGRDVQEAFIVAKEQGLEQSFIEELIHRIHFRANHAPQYREDFVEVLDTCGVQQDKFESRCQSVNDQVEDFNRLVKAYRINATPTIVVNGNKQVVLHRLNSFEELDALIAELLAS</sequence>
<gene>
    <name evidence="4" type="ORF">MD535_06740</name>
</gene>
<dbReference type="PANTHER" id="PTHR35891:SF3">
    <property type="entry name" value="THIOL:DISULFIDE INTERCHANGE PROTEIN DSBL"/>
    <property type="match status" value="1"/>
</dbReference>
<dbReference type="AlphaFoldDB" id="A0A9X3CM05"/>
<keyword evidence="2" id="KW-0732">Signal</keyword>
<dbReference type="Gene3D" id="3.40.30.10">
    <property type="entry name" value="Glutaredoxin"/>
    <property type="match status" value="1"/>
</dbReference>
<dbReference type="RefSeq" id="WP_265674118.1">
    <property type="nucleotide sequence ID" value="NZ_JAKRRY010000006.1"/>
</dbReference>
<dbReference type="InterPro" id="IPR036249">
    <property type="entry name" value="Thioredoxin-like_sf"/>
</dbReference>
<dbReference type="InterPro" id="IPR013766">
    <property type="entry name" value="Thioredoxin_domain"/>
</dbReference>
<dbReference type="Pfam" id="PF13462">
    <property type="entry name" value="Thioredoxin_4"/>
    <property type="match status" value="1"/>
</dbReference>
<feature type="domain" description="Thioredoxin" evidence="3">
    <location>
        <begin position="6"/>
        <end position="193"/>
    </location>
</feature>
<name>A0A9X3CM05_9VIBR</name>
<accession>A0A9X3CM05</accession>
<evidence type="ECO:0000256" key="2">
    <source>
        <dbReference type="SAM" id="SignalP"/>
    </source>
</evidence>
<feature type="signal peptide" evidence="2">
    <location>
        <begin position="1"/>
        <end position="19"/>
    </location>
</feature>
<dbReference type="GO" id="GO:0015036">
    <property type="term" value="F:disulfide oxidoreductase activity"/>
    <property type="evidence" value="ECO:0007669"/>
    <property type="project" value="UniProtKB-ARBA"/>
</dbReference>